<dbReference type="GO" id="GO:0000166">
    <property type="term" value="F:nucleotide binding"/>
    <property type="evidence" value="ECO:0007669"/>
    <property type="project" value="InterPro"/>
</dbReference>
<name>A0A5B8Z7Y1_CYTDA</name>
<accession>A0A5B8Z7Y1</accession>
<evidence type="ECO:0000259" key="1">
    <source>
        <dbReference type="Pfam" id="PF01408"/>
    </source>
</evidence>
<gene>
    <name evidence="2" type="ORF">FSZ17_19115</name>
</gene>
<dbReference type="STRING" id="1742359.GCA_001439625_03349"/>
<dbReference type="RefSeq" id="WP_057773315.1">
    <property type="nucleotide sequence ID" value="NZ_CP042593.1"/>
</dbReference>
<dbReference type="Gene3D" id="3.40.50.720">
    <property type="entry name" value="NAD(P)-binding Rossmann-like Domain"/>
    <property type="match status" value="1"/>
</dbReference>
<dbReference type="OrthoDB" id="128220at2"/>
<protein>
    <recommendedName>
        <fullName evidence="1">Gfo/Idh/MocA-like oxidoreductase N-terminal domain-containing protein</fullName>
    </recommendedName>
</protein>
<keyword evidence="3" id="KW-1185">Reference proteome</keyword>
<dbReference type="Pfam" id="PF01408">
    <property type="entry name" value="GFO_IDH_MocA"/>
    <property type="match status" value="1"/>
</dbReference>
<feature type="domain" description="Gfo/Idh/MocA-like oxidoreductase N-terminal" evidence="1">
    <location>
        <begin position="54"/>
        <end position="149"/>
    </location>
</feature>
<dbReference type="AlphaFoldDB" id="A0A5B8Z7Y1"/>
<organism evidence="2 3">
    <name type="scientific">Cytobacillus dafuensis</name>
    <name type="common">Bacillus dafuensis</name>
    <dbReference type="NCBI Taxonomy" id="1742359"/>
    <lineage>
        <taxon>Bacteria</taxon>
        <taxon>Bacillati</taxon>
        <taxon>Bacillota</taxon>
        <taxon>Bacilli</taxon>
        <taxon>Bacillales</taxon>
        <taxon>Bacillaceae</taxon>
        <taxon>Cytobacillus</taxon>
    </lineage>
</organism>
<sequence length="298" mass="34052">MKELKLGVIGMSDGNGHPYSWSAIFNGFNDAYMKDCPFPVIPDYLSKQSFPEDSIFEGKVSYIWTQDKEISKHVAKSSNIEHIVEHYPDMIGQVDGILLARDDYEHHLEISEPFLKAGLPIYIDKPIAINKKQANKIFSLQKYKGQIFTCSALGYAKEFQLTDKMKTEIGNLEYVEACIMKSWEKYSIHIIEPVLKIIGDQGEIKLVNKTISNNKHIITYTWDSHLVTTISTLGESPSPIKIRLFGSKGYKELVFEDTFYAFKKALQHFINIIKKEDPPINQGFVMKVVDMIERGLES</sequence>
<proteinExistence type="predicted"/>
<evidence type="ECO:0000313" key="2">
    <source>
        <dbReference type="EMBL" id="QED49195.1"/>
    </source>
</evidence>
<dbReference type="SUPFAM" id="SSF51735">
    <property type="entry name" value="NAD(P)-binding Rossmann-fold domains"/>
    <property type="match status" value="1"/>
</dbReference>
<evidence type="ECO:0000313" key="3">
    <source>
        <dbReference type="Proteomes" id="UP000321555"/>
    </source>
</evidence>
<reference evidence="3" key="1">
    <citation type="submission" date="2019-08" db="EMBL/GenBank/DDBJ databases">
        <authorList>
            <person name="Zheng X."/>
        </authorList>
    </citation>
    <scope>NUCLEOTIDE SEQUENCE [LARGE SCALE GENOMIC DNA]</scope>
    <source>
        <strain evidence="3">FJAT-25496</strain>
    </source>
</reference>
<dbReference type="InterPro" id="IPR036291">
    <property type="entry name" value="NAD(P)-bd_dom_sf"/>
</dbReference>
<dbReference type="KEGG" id="bda:FSZ17_19115"/>
<dbReference type="EMBL" id="CP042593">
    <property type="protein sequence ID" value="QED49195.1"/>
    <property type="molecule type" value="Genomic_DNA"/>
</dbReference>
<dbReference type="InterPro" id="IPR000683">
    <property type="entry name" value="Gfo/Idh/MocA-like_OxRdtase_N"/>
</dbReference>
<dbReference type="Proteomes" id="UP000321555">
    <property type="component" value="Chromosome"/>
</dbReference>